<organism evidence="2 4">
    <name type="scientific">Zooshikella ganghwensis</name>
    <dbReference type="NCBI Taxonomy" id="202772"/>
    <lineage>
        <taxon>Bacteria</taxon>
        <taxon>Pseudomonadati</taxon>
        <taxon>Pseudomonadota</taxon>
        <taxon>Gammaproteobacteria</taxon>
        <taxon>Oceanospirillales</taxon>
        <taxon>Zooshikellaceae</taxon>
        <taxon>Zooshikella</taxon>
    </lineage>
</organism>
<dbReference type="AlphaFoldDB" id="A0A4P9VFS7"/>
<evidence type="ECO:0000313" key="4">
    <source>
        <dbReference type="Proteomes" id="UP000257039"/>
    </source>
</evidence>
<accession>A0A4P9VFS7</accession>
<dbReference type="Proteomes" id="UP000257039">
    <property type="component" value="Unassembled WGS sequence"/>
</dbReference>
<evidence type="ECO:0000313" key="3">
    <source>
        <dbReference type="EMBL" id="RDH46583.1"/>
    </source>
</evidence>
<dbReference type="Gene3D" id="2.40.10.220">
    <property type="entry name" value="predicted glycosyltransferase like domains"/>
    <property type="match status" value="1"/>
</dbReference>
<protein>
    <submittedName>
        <fullName evidence="2">PilZ domain-containing protein</fullName>
    </submittedName>
</protein>
<dbReference type="RefSeq" id="WP_027709212.1">
    <property type="nucleotide sequence ID" value="NZ_JAEVHG010000028.1"/>
</dbReference>
<name>A0A4P9VFS7_9GAMM</name>
<dbReference type="InterPro" id="IPR009875">
    <property type="entry name" value="PilZ_domain"/>
</dbReference>
<evidence type="ECO:0000313" key="2">
    <source>
        <dbReference type="EMBL" id="RDH41965.1"/>
    </source>
</evidence>
<dbReference type="Pfam" id="PF07238">
    <property type="entry name" value="PilZ"/>
    <property type="match status" value="1"/>
</dbReference>
<proteinExistence type="predicted"/>
<evidence type="ECO:0000259" key="1">
    <source>
        <dbReference type="Pfam" id="PF07238"/>
    </source>
</evidence>
<dbReference type="EMBL" id="NDXW01000001">
    <property type="protein sequence ID" value="RDH41965.1"/>
    <property type="molecule type" value="Genomic_DNA"/>
</dbReference>
<comment type="caution">
    <text evidence="2">The sequence shown here is derived from an EMBL/GenBank/DDBJ whole genome shotgun (WGS) entry which is preliminary data.</text>
</comment>
<keyword evidence="4" id="KW-1185">Reference proteome</keyword>
<sequence length="110" mass="12691">MKGLTTSNYSSYARKRVTWPAVISVNNQNVPVKVINISDHGALIELDIKLAINQKLKFICKAFHRGKQMNIKCSAHVNYVIISRYGYHIGINFDAIKHEEKKFLEKYTHE</sequence>
<dbReference type="GO" id="GO:0035438">
    <property type="term" value="F:cyclic-di-GMP binding"/>
    <property type="evidence" value="ECO:0007669"/>
    <property type="project" value="InterPro"/>
</dbReference>
<dbReference type="EMBL" id="NDXW01000001">
    <property type="protein sequence ID" value="RDH46583.1"/>
    <property type="molecule type" value="Genomic_DNA"/>
</dbReference>
<reference evidence="2 4" key="1">
    <citation type="submission" date="2017-04" db="EMBL/GenBank/DDBJ databases">
        <title>Draft genome sequence of Zooshikella ganghwensis VG4 isolated from Red Sea sediments.</title>
        <authorList>
            <person name="Rehman Z."/>
            <person name="Alam I."/>
            <person name="Kamau A."/>
            <person name="Bajic V."/>
            <person name="Leiknes T."/>
        </authorList>
    </citation>
    <scope>NUCLEOTIDE SEQUENCE [LARGE SCALE GENOMIC DNA]</scope>
    <source>
        <strain evidence="2 4">VG4</strain>
    </source>
</reference>
<feature type="domain" description="PilZ" evidence="1">
    <location>
        <begin position="12"/>
        <end position="108"/>
    </location>
</feature>
<dbReference type="SUPFAM" id="SSF141371">
    <property type="entry name" value="PilZ domain-like"/>
    <property type="match status" value="1"/>
</dbReference>
<gene>
    <name evidence="2" type="ORF">B9G39_00070</name>
    <name evidence="3" type="ORF">B9G39_25755</name>
</gene>